<proteinExistence type="predicted"/>
<dbReference type="EMBL" id="QKKF02013074">
    <property type="protein sequence ID" value="RZF43162.1"/>
    <property type="molecule type" value="Genomic_DNA"/>
</dbReference>
<comment type="caution">
    <text evidence="2">The sequence shown here is derived from an EMBL/GenBank/DDBJ whole genome shotgun (WGS) entry which is preliminary data.</text>
</comment>
<evidence type="ECO:0000259" key="1">
    <source>
        <dbReference type="PROSITE" id="PS50940"/>
    </source>
</evidence>
<dbReference type="GO" id="GO:0005576">
    <property type="term" value="C:extracellular region"/>
    <property type="evidence" value="ECO:0007669"/>
    <property type="project" value="InterPro"/>
</dbReference>
<feature type="domain" description="Chitin-binding type-2" evidence="1">
    <location>
        <begin position="57"/>
        <end position="96"/>
    </location>
</feature>
<dbReference type="InterPro" id="IPR036508">
    <property type="entry name" value="Chitin-bd_dom_sf"/>
</dbReference>
<dbReference type="PROSITE" id="PS50940">
    <property type="entry name" value="CHIT_BIND_II"/>
    <property type="match status" value="1"/>
</dbReference>
<reference evidence="2 3" key="1">
    <citation type="journal article" date="2017" name="Gigascience">
        <title>Genome sequence of the small brown planthopper, Laodelphax striatellus.</title>
        <authorList>
            <person name="Zhu J."/>
            <person name="Jiang F."/>
            <person name="Wang X."/>
            <person name="Yang P."/>
            <person name="Bao Y."/>
            <person name="Zhao W."/>
            <person name="Wang W."/>
            <person name="Lu H."/>
            <person name="Wang Q."/>
            <person name="Cui N."/>
            <person name="Li J."/>
            <person name="Chen X."/>
            <person name="Luo L."/>
            <person name="Yu J."/>
            <person name="Kang L."/>
            <person name="Cui F."/>
        </authorList>
    </citation>
    <scope>NUCLEOTIDE SEQUENCE [LARGE SCALE GENOMIC DNA]</scope>
    <source>
        <strain evidence="2">Lst14</strain>
    </source>
</reference>
<dbReference type="InParanoid" id="A0A482XBX5"/>
<evidence type="ECO:0000313" key="2">
    <source>
        <dbReference type="EMBL" id="RZF43162.1"/>
    </source>
</evidence>
<gene>
    <name evidence="2" type="ORF">LSTR_LSTR012782</name>
</gene>
<dbReference type="InterPro" id="IPR002557">
    <property type="entry name" value="Chitin-bd_dom"/>
</dbReference>
<evidence type="ECO:0000313" key="3">
    <source>
        <dbReference type="Proteomes" id="UP000291343"/>
    </source>
</evidence>
<dbReference type="Proteomes" id="UP000291343">
    <property type="component" value="Unassembled WGS sequence"/>
</dbReference>
<dbReference type="OrthoDB" id="6020543at2759"/>
<dbReference type="Gene3D" id="2.170.140.10">
    <property type="entry name" value="Chitin binding domain"/>
    <property type="match status" value="1"/>
</dbReference>
<accession>A0A482XBX5</accession>
<sequence>MGARFGRFQTINRVLRNYPGPQPECRLSPAEDGDNAESAITEFPERNNEVEGVAQMEPKCVNGVMAHPGDCGKYYSCWNNGQSRTQLSCPAGLHFDSPENSLGAVYSREFQFGLPNSTLMI</sequence>
<dbReference type="GO" id="GO:0008061">
    <property type="term" value="F:chitin binding"/>
    <property type="evidence" value="ECO:0007669"/>
    <property type="project" value="InterPro"/>
</dbReference>
<protein>
    <recommendedName>
        <fullName evidence="1">Chitin-binding type-2 domain-containing protein</fullName>
    </recommendedName>
</protein>
<keyword evidence="3" id="KW-1185">Reference proteome</keyword>
<dbReference type="Pfam" id="PF01607">
    <property type="entry name" value="CBM_14"/>
    <property type="match status" value="1"/>
</dbReference>
<organism evidence="2 3">
    <name type="scientific">Laodelphax striatellus</name>
    <name type="common">Small brown planthopper</name>
    <name type="synonym">Delphax striatella</name>
    <dbReference type="NCBI Taxonomy" id="195883"/>
    <lineage>
        <taxon>Eukaryota</taxon>
        <taxon>Metazoa</taxon>
        <taxon>Ecdysozoa</taxon>
        <taxon>Arthropoda</taxon>
        <taxon>Hexapoda</taxon>
        <taxon>Insecta</taxon>
        <taxon>Pterygota</taxon>
        <taxon>Neoptera</taxon>
        <taxon>Paraneoptera</taxon>
        <taxon>Hemiptera</taxon>
        <taxon>Auchenorrhyncha</taxon>
        <taxon>Fulgoroidea</taxon>
        <taxon>Delphacidae</taxon>
        <taxon>Criomorphinae</taxon>
        <taxon>Laodelphax</taxon>
    </lineage>
</organism>
<dbReference type="AlphaFoldDB" id="A0A482XBX5"/>
<name>A0A482XBX5_LAOST</name>
<dbReference type="SUPFAM" id="SSF57625">
    <property type="entry name" value="Invertebrate chitin-binding proteins"/>
    <property type="match status" value="1"/>
</dbReference>
<dbReference type="SMART" id="SM00494">
    <property type="entry name" value="ChtBD2"/>
    <property type="match status" value="1"/>
</dbReference>